<keyword evidence="3" id="KW-1185">Reference proteome</keyword>
<dbReference type="Proteomes" id="UP001266099">
    <property type="component" value="Unassembled WGS sequence"/>
</dbReference>
<evidence type="ECO:0000259" key="1">
    <source>
        <dbReference type="Pfam" id="PF07826"/>
    </source>
</evidence>
<accession>A0ABU1T0E5</accession>
<dbReference type="RefSeq" id="WP_309954978.1">
    <property type="nucleotide sequence ID" value="NZ_JAVDUJ010000001.1"/>
</dbReference>
<evidence type="ECO:0000313" key="2">
    <source>
        <dbReference type="EMBL" id="MDR6938842.1"/>
    </source>
</evidence>
<dbReference type="Gene3D" id="3.60.20.20">
    <property type="entry name" value="Inosine monophosphate cyclohydrolase-like"/>
    <property type="match status" value="1"/>
</dbReference>
<organism evidence="2 3">
    <name type="scientific">Arcanobacterium hippocoleae</name>
    <dbReference type="NCBI Taxonomy" id="149017"/>
    <lineage>
        <taxon>Bacteria</taxon>
        <taxon>Bacillati</taxon>
        <taxon>Actinomycetota</taxon>
        <taxon>Actinomycetes</taxon>
        <taxon>Actinomycetales</taxon>
        <taxon>Actinomycetaceae</taxon>
        <taxon>Arcanobacterium</taxon>
    </lineage>
</organism>
<gene>
    <name evidence="2" type="ORF">J2S36_000385</name>
</gene>
<reference evidence="2 3" key="1">
    <citation type="submission" date="2023-07" db="EMBL/GenBank/DDBJ databases">
        <title>Sequencing the genomes of 1000 actinobacteria strains.</title>
        <authorList>
            <person name="Klenk H.-P."/>
        </authorList>
    </citation>
    <scope>NUCLEOTIDE SEQUENCE [LARGE SCALE GENOMIC DNA]</scope>
    <source>
        <strain evidence="2 3">DSM 15539</strain>
    </source>
</reference>
<evidence type="ECO:0000313" key="3">
    <source>
        <dbReference type="Proteomes" id="UP001266099"/>
    </source>
</evidence>
<dbReference type="EMBL" id="JAVDUJ010000001">
    <property type="protein sequence ID" value="MDR6938842.1"/>
    <property type="molecule type" value="Genomic_DNA"/>
</dbReference>
<comment type="caution">
    <text evidence="2">The sequence shown here is derived from an EMBL/GenBank/DDBJ whole genome shotgun (WGS) entry which is preliminary data.</text>
</comment>
<proteinExistence type="predicted"/>
<dbReference type="SUPFAM" id="SSF75569">
    <property type="entry name" value="Archaeal IMP cyclohydrolase PurO"/>
    <property type="match status" value="1"/>
</dbReference>
<dbReference type="Pfam" id="PF07826">
    <property type="entry name" value="IMP_cyclohyd"/>
    <property type="match status" value="1"/>
</dbReference>
<protein>
    <submittedName>
        <fullName evidence="2">IMP cyclohydrolase</fullName>
    </submittedName>
</protein>
<dbReference type="InterPro" id="IPR020600">
    <property type="entry name" value="IMP_cyclohydrolase-like"/>
</dbReference>
<name>A0ABU1T0E5_9ACTO</name>
<feature type="domain" description="Inosine monophosphate cyclohydrolase-like" evidence="1">
    <location>
        <begin position="15"/>
        <end position="211"/>
    </location>
</feature>
<dbReference type="InterPro" id="IPR036795">
    <property type="entry name" value="IMP_cyclohydrolase-like_sf"/>
</dbReference>
<sequence>MQTQSITAYLGKKSYPGRTLALAVSPDGKTATITYFIMGRSANSQNRIFVQDGDLVRTQAFDEAKVEDPRLIIYPVYRRFANMHIVTNGDQTETIYQGLGAGKHPVDALLERECEPDAPNFTPRISLITTESGYELNLIKAAQPDGETSVHFDYKFPYLPGSGHCIHTYGDDGDPLPSYSGEPTAFAYIENMGEQIWQAINSEYKISLLECVLDLETHEMKSMKIWNKHMER</sequence>